<accession>A0A918K1U4</accession>
<dbReference type="NCBIfam" id="NF041556">
    <property type="entry name" value="tannase_B"/>
    <property type="match status" value="1"/>
</dbReference>
<evidence type="ECO:0000313" key="3">
    <source>
        <dbReference type="EMBL" id="GGX42669.1"/>
    </source>
</evidence>
<proteinExistence type="predicted"/>
<keyword evidence="4" id="KW-1185">Reference proteome</keyword>
<comment type="caution">
    <text evidence="3">The sequence shown here is derived from an EMBL/GenBank/DDBJ whole genome shotgun (WGS) entry which is preliminary data.</text>
</comment>
<dbReference type="Proteomes" id="UP000645555">
    <property type="component" value="Unassembled WGS sequence"/>
</dbReference>
<dbReference type="InterPro" id="IPR049492">
    <property type="entry name" value="BD-FAE-like_dom"/>
</dbReference>
<evidence type="ECO:0000313" key="4">
    <source>
        <dbReference type="Proteomes" id="UP000645555"/>
    </source>
</evidence>
<feature type="domain" description="BD-FAE-like" evidence="2">
    <location>
        <begin position="147"/>
        <end position="273"/>
    </location>
</feature>
<dbReference type="PROSITE" id="PS51318">
    <property type="entry name" value="TAT"/>
    <property type="match status" value="1"/>
</dbReference>
<dbReference type="EMBL" id="BMWD01000002">
    <property type="protein sequence ID" value="GGX42669.1"/>
    <property type="molecule type" value="Genomic_DNA"/>
</dbReference>
<keyword evidence="3" id="KW-0378">Hydrolase</keyword>
<feature type="region of interest" description="Disordered" evidence="1">
    <location>
        <begin position="1"/>
        <end position="23"/>
    </location>
</feature>
<dbReference type="Pfam" id="PF20434">
    <property type="entry name" value="BD-FAE"/>
    <property type="match status" value="1"/>
</dbReference>
<organism evidence="3 4">
    <name type="scientific">Streptomyces fructofermentans</name>
    <dbReference type="NCBI Taxonomy" id="152141"/>
    <lineage>
        <taxon>Bacteria</taxon>
        <taxon>Bacillati</taxon>
        <taxon>Actinomycetota</taxon>
        <taxon>Actinomycetes</taxon>
        <taxon>Kitasatosporales</taxon>
        <taxon>Streptomycetaceae</taxon>
        <taxon>Streptomyces</taxon>
    </lineage>
</organism>
<dbReference type="InterPro" id="IPR006311">
    <property type="entry name" value="TAT_signal"/>
</dbReference>
<evidence type="ECO:0000256" key="1">
    <source>
        <dbReference type="SAM" id="MobiDB-lite"/>
    </source>
</evidence>
<dbReference type="InterPro" id="IPR048124">
    <property type="entry name" value="Tannase_B"/>
</dbReference>
<protein>
    <submittedName>
        <fullName evidence="3">Alpha/beta hydrolase</fullName>
    </submittedName>
</protein>
<evidence type="ECO:0000259" key="2">
    <source>
        <dbReference type="Pfam" id="PF20434"/>
    </source>
</evidence>
<dbReference type="AlphaFoldDB" id="A0A918K1U4"/>
<name>A0A918K1U4_9ACTN</name>
<dbReference type="InterPro" id="IPR029058">
    <property type="entry name" value="AB_hydrolase_fold"/>
</dbReference>
<reference evidence="3" key="1">
    <citation type="journal article" date="2014" name="Int. J. Syst. Evol. Microbiol.">
        <title>Complete genome sequence of Corynebacterium casei LMG S-19264T (=DSM 44701T), isolated from a smear-ripened cheese.</title>
        <authorList>
            <consortium name="US DOE Joint Genome Institute (JGI-PGF)"/>
            <person name="Walter F."/>
            <person name="Albersmeier A."/>
            <person name="Kalinowski J."/>
            <person name="Ruckert C."/>
        </authorList>
    </citation>
    <scope>NUCLEOTIDE SEQUENCE</scope>
    <source>
        <strain evidence="3">JCM 4956</strain>
    </source>
</reference>
<dbReference type="GO" id="GO:0016787">
    <property type="term" value="F:hydrolase activity"/>
    <property type="evidence" value="ECO:0007669"/>
    <property type="project" value="UniProtKB-KW"/>
</dbReference>
<dbReference type="SUPFAM" id="SSF53474">
    <property type="entry name" value="alpha/beta-Hydrolases"/>
    <property type="match status" value="1"/>
</dbReference>
<dbReference type="Gene3D" id="3.40.50.1820">
    <property type="entry name" value="alpha/beta hydrolase"/>
    <property type="match status" value="1"/>
</dbReference>
<reference evidence="3" key="2">
    <citation type="submission" date="2020-09" db="EMBL/GenBank/DDBJ databases">
        <authorList>
            <person name="Sun Q."/>
            <person name="Ohkuma M."/>
        </authorList>
    </citation>
    <scope>NUCLEOTIDE SEQUENCE</scope>
    <source>
        <strain evidence="3">JCM 4956</strain>
    </source>
</reference>
<sequence>MQRLSASLRHDAPTRATGKREGEPVIRRGFLRVMAITGSLALTAAPGPASFAADGTGTAHSRGSAHAADPQDAALAFDSTAYTTITVSVDGRPMNVRWYKEICYVANPVAAAAQQPGGPGGGTTTIPNTACGYESMNVFVPESALGNQQAPIYFAVNNSGWMASYIKASVTDGTSYSSATSNVGAALKAGYVFTDVANRSRGLIGADGTSPGKAPAAVVDAKAAVRYLRLNDATMPGSAERIVVNGTSGGGALSSILGASGNSAEYISHLAAIGAAGIDAKGRSTLRDDVFAVNAYCPITDLGNADSAYEWLYNILATRDATGENPSPADAAAIAAQFPAYEKSLGLRNPDGSRLTAANMLDAIREEVIRSAETYLKADPANRIPPLGGTFEIQSGGPGAPPATTSYVNDWIEADNATDKVLSVDMAKYLVFVATQAPLKTTPAFDAVGVNGNTTSRTETNLFGPSTRKYMNYTEYSWNHNNVAGDGSGTDDTGLTWDQYTNKRSTKVDDQVHLINPMDFIGSGADTAPNWYVRNGTRDRDTSFIVSLNLDRALAADKQVENVDHQLAWNRPHAGNYDVPEAMAWIADVVRDAGTPLAPGRRG</sequence>
<feature type="compositionally biased region" description="Basic and acidic residues" evidence="1">
    <location>
        <begin position="8"/>
        <end position="23"/>
    </location>
</feature>
<gene>
    <name evidence="3" type="ORF">GCM10010515_06700</name>
</gene>